<accession>A0A1X0ZWM6</accession>
<geneLocation type="plasmid" evidence="2 4">
    <name>pZXPA-20-602k</name>
</geneLocation>
<reference evidence="1 3" key="1">
    <citation type="submission" date="2017-04" db="EMBL/GenBank/DDBJ databases">
        <title>Presence of VIM-2 positive Pseudomonas species in chickens and their surrounding environment.</title>
        <authorList>
            <person name="Zhang R."/>
        </authorList>
    </citation>
    <scope>NUCLEOTIDE SEQUENCE [LARGE SCALE GENOMIC DNA]</scope>
    <source>
        <strain evidence="1 3">DZ-C18</strain>
    </source>
</reference>
<dbReference type="OrthoDB" id="9255749at2"/>
<dbReference type="EMBL" id="CP061724">
    <property type="protein sequence ID" value="QOD01214.1"/>
    <property type="molecule type" value="Genomic_DNA"/>
</dbReference>
<dbReference type="EMBL" id="NBWC01000031">
    <property type="protein sequence ID" value="ORL61969.1"/>
    <property type="molecule type" value="Genomic_DNA"/>
</dbReference>
<dbReference type="Proteomes" id="UP000193675">
    <property type="component" value="Unassembled WGS sequence"/>
</dbReference>
<proteinExistence type="predicted"/>
<protein>
    <submittedName>
        <fullName evidence="1">Uncharacterized protein</fullName>
    </submittedName>
</protein>
<name>A0A1X0ZWM6_PSEPU</name>
<sequence>MSNILDKGRDAYEFVTHDQADRTGIACARIAGSLAKGVDPQALAVQLTANERKNNKNDPEIVTEQDVLSAAKMHRLNQTRQVYPQVQAAELNKVAQQVDETDLVFHN</sequence>
<dbReference type="Proteomes" id="UP000516786">
    <property type="component" value="Plasmid pZXPA-20-602k"/>
</dbReference>
<keyword evidence="2" id="KW-0614">Plasmid</keyword>
<dbReference type="RefSeq" id="WP_084851982.1">
    <property type="nucleotide sequence ID" value="NZ_CP061724.1"/>
</dbReference>
<gene>
    <name evidence="1" type="ORF">B7H17_19860</name>
    <name evidence="2" type="ORF">ID616_31970</name>
</gene>
<evidence type="ECO:0000313" key="2">
    <source>
        <dbReference type="EMBL" id="QOD01214.1"/>
    </source>
</evidence>
<reference evidence="2 4" key="2">
    <citation type="submission" date="2020-09" db="EMBL/GenBank/DDBJ databases">
        <title>Co-existence of a novel multidrug-resistance efflux pump with carbapenem resistance gene blaVIM-2 in one megaplasmid in Pseudomonas putida.</title>
        <authorList>
            <person name="Peng K."/>
            <person name="Li R."/>
        </authorList>
    </citation>
    <scope>NUCLEOTIDE SEQUENCE [LARGE SCALE GENOMIC DNA]</scope>
    <source>
        <strain evidence="2 4">ZXPA-20</strain>
        <plasmid evidence="2 4">pZXPA-20-602k</plasmid>
    </source>
</reference>
<evidence type="ECO:0000313" key="1">
    <source>
        <dbReference type="EMBL" id="ORL61969.1"/>
    </source>
</evidence>
<organism evidence="1 3">
    <name type="scientific">Pseudomonas putida</name>
    <name type="common">Arthrobacter siderocapsulatus</name>
    <dbReference type="NCBI Taxonomy" id="303"/>
    <lineage>
        <taxon>Bacteria</taxon>
        <taxon>Pseudomonadati</taxon>
        <taxon>Pseudomonadota</taxon>
        <taxon>Gammaproteobacteria</taxon>
        <taxon>Pseudomonadales</taxon>
        <taxon>Pseudomonadaceae</taxon>
        <taxon>Pseudomonas</taxon>
    </lineage>
</organism>
<dbReference type="AlphaFoldDB" id="A0A1X0ZWM6"/>
<evidence type="ECO:0000313" key="3">
    <source>
        <dbReference type="Proteomes" id="UP000193675"/>
    </source>
</evidence>
<evidence type="ECO:0000313" key="4">
    <source>
        <dbReference type="Proteomes" id="UP000516786"/>
    </source>
</evidence>